<comment type="caution">
    <text evidence="2">The sequence shown here is derived from an EMBL/GenBank/DDBJ whole genome shotgun (WGS) entry which is preliminary data.</text>
</comment>
<sequence>MSRPTKRDAHRSHPHCKPLRSSIDHHIRLRQLFDHNELTVLAAVGSAPEFELLSGRVMLSWSRLRPPGQPLRPRARRTGSSPARNMGHTEVPIHFCAPSTWNV</sequence>
<accession>A0A4C1UW28</accession>
<dbReference type="EMBL" id="BGZK01000227">
    <property type="protein sequence ID" value="GBP30004.1"/>
    <property type="molecule type" value="Genomic_DNA"/>
</dbReference>
<keyword evidence="3" id="KW-1185">Reference proteome</keyword>
<dbReference type="Proteomes" id="UP000299102">
    <property type="component" value="Unassembled WGS sequence"/>
</dbReference>
<reference evidence="2 3" key="1">
    <citation type="journal article" date="2019" name="Commun. Biol.">
        <title>The bagworm genome reveals a unique fibroin gene that provides high tensile strength.</title>
        <authorList>
            <person name="Kono N."/>
            <person name="Nakamura H."/>
            <person name="Ohtoshi R."/>
            <person name="Tomita M."/>
            <person name="Numata K."/>
            <person name="Arakawa K."/>
        </authorList>
    </citation>
    <scope>NUCLEOTIDE SEQUENCE [LARGE SCALE GENOMIC DNA]</scope>
</reference>
<evidence type="ECO:0000313" key="2">
    <source>
        <dbReference type="EMBL" id="GBP30004.1"/>
    </source>
</evidence>
<evidence type="ECO:0000313" key="3">
    <source>
        <dbReference type="Proteomes" id="UP000299102"/>
    </source>
</evidence>
<proteinExistence type="predicted"/>
<name>A0A4C1UW28_EUMVA</name>
<evidence type="ECO:0000256" key="1">
    <source>
        <dbReference type="SAM" id="MobiDB-lite"/>
    </source>
</evidence>
<organism evidence="2 3">
    <name type="scientific">Eumeta variegata</name>
    <name type="common">Bagworm moth</name>
    <name type="synonym">Eumeta japonica</name>
    <dbReference type="NCBI Taxonomy" id="151549"/>
    <lineage>
        <taxon>Eukaryota</taxon>
        <taxon>Metazoa</taxon>
        <taxon>Ecdysozoa</taxon>
        <taxon>Arthropoda</taxon>
        <taxon>Hexapoda</taxon>
        <taxon>Insecta</taxon>
        <taxon>Pterygota</taxon>
        <taxon>Neoptera</taxon>
        <taxon>Endopterygota</taxon>
        <taxon>Lepidoptera</taxon>
        <taxon>Glossata</taxon>
        <taxon>Ditrysia</taxon>
        <taxon>Tineoidea</taxon>
        <taxon>Psychidae</taxon>
        <taxon>Oiketicinae</taxon>
        <taxon>Eumeta</taxon>
    </lineage>
</organism>
<protein>
    <submittedName>
        <fullName evidence="2">Uncharacterized protein</fullName>
    </submittedName>
</protein>
<dbReference type="AlphaFoldDB" id="A0A4C1UW28"/>
<feature type="region of interest" description="Disordered" evidence="1">
    <location>
        <begin position="63"/>
        <end position="89"/>
    </location>
</feature>
<gene>
    <name evidence="2" type="ORF">EVAR_22904_1</name>
</gene>